<gene>
    <name evidence="1" type="ORF">EYS09_07950</name>
</gene>
<dbReference type="AlphaFoldDB" id="A0A4Q9I0U5"/>
<dbReference type="EMBL" id="SIXH01000048">
    <property type="protein sequence ID" value="TBO60230.1"/>
    <property type="molecule type" value="Genomic_DNA"/>
</dbReference>
<organism evidence="1 2">
    <name type="scientific">Streptomyces kasugaensis</name>
    <dbReference type="NCBI Taxonomy" id="1946"/>
    <lineage>
        <taxon>Bacteria</taxon>
        <taxon>Bacillati</taxon>
        <taxon>Actinomycetota</taxon>
        <taxon>Actinomycetes</taxon>
        <taxon>Kitasatosporales</taxon>
        <taxon>Streptomycetaceae</taxon>
        <taxon>Streptomyces</taxon>
    </lineage>
</organism>
<accession>A0A4Q9I0U5</accession>
<sequence length="65" mass="6960">MRRARAAQHRAARAITRHGLAHPLARTLLAAAALAAAAAWEAGHHVRDIHSPALHQGQQHHGTES</sequence>
<name>A0A4Q9I0U5_STRKA</name>
<protein>
    <submittedName>
        <fullName evidence="1">Uncharacterized protein</fullName>
    </submittedName>
</protein>
<comment type="caution">
    <text evidence="1">The sequence shown here is derived from an EMBL/GenBank/DDBJ whole genome shotgun (WGS) entry which is preliminary data.</text>
</comment>
<reference evidence="1 2" key="1">
    <citation type="submission" date="2019-02" db="EMBL/GenBank/DDBJ databases">
        <title>Draft Genome Sequence of Streptomyces sp. AM-2504, identified by 16S rRNA comparative analysis as a Streptomyces Kasugaensis strain.</title>
        <authorList>
            <person name="Napolioni V."/>
            <person name="Giuliodori A.M."/>
            <person name="Spurio R."/>
            <person name="Fabbretti A."/>
        </authorList>
    </citation>
    <scope>NUCLEOTIDE SEQUENCE [LARGE SCALE GENOMIC DNA]</scope>
    <source>
        <strain evidence="1 2">AM-2504</strain>
    </source>
</reference>
<evidence type="ECO:0000313" key="2">
    <source>
        <dbReference type="Proteomes" id="UP000292452"/>
    </source>
</evidence>
<proteinExistence type="predicted"/>
<evidence type="ECO:0000313" key="1">
    <source>
        <dbReference type="EMBL" id="TBO60230.1"/>
    </source>
</evidence>
<dbReference type="Proteomes" id="UP000292452">
    <property type="component" value="Unassembled WGS sequence"/>
</dbReference>
<keyword evidence="2" id="KW-1185">Reference proteome</keyword>